<evidence type="ECO:0000313" key="6">
    <source>
        <dbReference type="Proteomes" id="UP000195305"/>
    </source>
</evidence>
<comment type="function">
    <text evidence="3">DNA-dependent ATPase and ATP-dependent 5'-3' DNA helicase. Has no activity on blunt DNA or DNA with 3'-overhangs, requires at least 10 bases of 5'-ssDNA for helicase activity.</text>
</comment>
<dbReference type="EMBL" id="NFLJ01000011">
    <property type="protein sequence ID" value="OUQ35016.1"/>
    <property type="molecule type" value="Genomic_DNA"/>
</dbReference>
<dbReference type="GO" id="GO:0043139">
    <property type="term" value="F:5'-3' DNA helicase activity"/>
    <property type="evidence" value="ECO:0007669"/>
    <property type="project" value="UniProtKB-UniRule"/>
</dbReference>
<dbReference type="InterPro" id="IPR006345">
    <property type="entry name" value="RecD2"/>
</dbReference>
<dbReference type="NCBIfam" id="TIGR01448">
    <property type="entry name" value="recD_rel"/>
    <property type="match status" value="1"/>
</dbReference>
<dbReference type="Pfam" id="PF13538">
    <property type="entry name" value="UvrD_C_2"/>
    <property type="match status" value="1"/>
</dbReference>
<dbReference type="Pfam" id="PF23139">
    <property type="entry name" value="OB_YrrC"/>
    <property type="match status" value="1"/>
</dbReference>
<reference evidence="5 6" key="1">
    <citation type="journal article" date="2018" name="BMC Genomics">
        <title>Whole genome sequencing and function prediction of 133 gut anaerobes isolated from chicken caecum in pure cultures.</title>
        <authorList>
            <person name="Medvecky M."/>
            <person name="Cejkova D."/>
            <person name="Polansky O."/>
            <person name="Karasova D."/>
            <person name="Kubasova T."/>
            <person name="Cizek A."/>
            <person name="Rychlik I."/>
        </authorList>
    </citation>
    <scope>NUCLEOTIDE SEQUENCE [LARGE SCALE GENOMIC DNA]</scope>
    <source>
        <strain evidence="5 6">An13</strain>
    </source>
</reference>
<dbReference type="InterPro" id="IPR027785">
    <property type="entry name" value="UvrD-like_helicase_C"/>
</dbReference>
<dbReference type="InterPro" id="IPR050534">
    <property type="entry name" value="Coronavir_polyprotein_1ab"/>
</dbReference>
<dbReference type="GO" id="GO:0009338">
    <property type="term" value="C:exodeoxyribonuclease V complex"/>
    <property type="evidence" value="ECO:0007669"/>
    <property type="project" value="TreeGrafter"/>
</dbReference>
<dbReference type="Pfam" id="PF18335">
    <property type="entry name" value="SH3_13"/>
    <property type="match status" value="1"/>
</dbReference>
<dbReference type="InterPro" id="IPR003593">
    <property type="entry name" value="AAA+_ATPase"/>
</dbReference>
<evidence type="ECO:0000313" key="5">
    <source>
        <dbReference type="EMBL" id="OUQ35016.1"/>
    </source>
</evidence>
<keyword evidence="3" id="KW-0238">DNA-binding</keyword>
<comment type="similarity">
    <text evidence="3">Belongs to the RecD family. RecD2 subfamily.</text>
</comment>
<dbReference type="Gene3D" id="2.30.30.940">
    <property type="match status" value="1"/>
</dbReference>
<gene>
    <name evidence="3" type="primary">recD2</name>
    <name evidence="5" type="ORF">B5E75_05055</name>
</gene>
<proteinExistence type="inferred from homology"/>
<dbReference type="SMART" id="SM00382">
    <property type="entry name" value="AAA"/>
    <property type="match status" value="1"/>
</dbReference>
<dbReference type="CDD" id="cd18809">
    <property type="entry name" value="SF1_C_RecD"/>
    <property type="match status" value="1"/>
</dbReference>
<dbReference type="SUPFAM" id="SSF52540">
    <property type="entry name" value="P-loop containing nucleoside triphosphate hydrolases"/>
    <property type="match status" value="1"/>
</dbReference>
<dbReference type="OrthoDB" id="9803432at2"/>
<dbReference type="InterPro" id="IPR055446">
    <property type="entry name" value="RecD2_N_OB"/>
</dbReference>
<dbReference type="HAMAP" id="MF_01488">
    <property type="entry name" value="RecD2"/>
    <property type="match status" value="1"/>
</dbReference>
<dbReference type="RefSeq" id="WP_087357699.1">
    <property type="nucleotide sequence ID" value="NZ_NFLJ01000011.1"/>
</dbReference>
<keyword evidence="3" id="KW-0378">Hydrolase</keyword>
<dbReference type="GO" id="GO:0016887">
    <property type="term" value="F:ATP hydrolysis activity"/>
    <property type="evidence" value="ECO:0007669"/>
    <property type="project" value="RHEA"/>
</dbReference>
<dbReference type="Pfam" id="PF13245">
    <property type="entry name" value="AAA_19"/>
    <property type="match status" value="1"/>
</dbReference>
<comment type="catalytic activity">
    <reaction evidence="3">
        <text>ATP + H2O = ADP + phosphate + H(+)</text>
        <dbReference type="Rhea" id="RHEA:13065"/>
        <dbReference type="ChEBI" id="CHEBI:15377"/>
        <dbReference type="ChEBI" id="CHEBI:15378"/>
        <dbReference type="ChEBI" id="CHEBI:30616"/>
        <dbReference type="ChEBI" id="CHEBI:43474"/>
        <dbReference type="ChEBI" id="CHEBI:456216"/>
        <dbReference type="EC" id="5.6.2.3"/>
    </reaction>
</comment>
<dbReference type="GO" id="GO:0017116">
    <property type="term" value="F:single-stranded DNA helicase activity"/>
    <property type="evidence" value="ECO:0007669"/>
    <property type="project" value="TreeGrafter"/>
</dbReference>
<evidence type="ECO:0000256" key="2">
    <source>
        <dbReference type="ARBA" id="ARBA00022840"/>
    </source>
</evidence>
<accession>A0A1Y4SYJ9</accession>
<dbReference type="PANTHER" id="PTHR43788:SF6">
    <property type="entry name" value="DNA HELICASE B"/>
    <property type="match status" value="1"/>
</dbReference>
<dbReference type="CDD" id="cd17933">
    <property type="entry name" value="DEXSc_RecD-like"/>
    <property type="match status" value="1"/>
</dbReference>
<dbReference type="EC" id="5.6.2.3" evidence="3"/>
<organism evidence="5 6">
    <name type="scientific">Massilimicrobiota timonensis</name>
    <dbReference type="NCBI Taxonomy" id="1776392"/>
    <lineage>
        <taxon>Bacteria</taxon>
        <taxon>Bacillati</taxon>
        <taxon>Bacillota</taxon>
        <taxon>Erysipelotrichia</taxon>
        <taxon>Erysipelotrichales</taxon>
        <taxon>Erysipelotrichaceae</taxon>
        <taxon>Massilimicrobiota</taxon>
    </lineage>
</organism>
<dbReference type="GO" id="GO:0006310">
    <property type="term" value="P:DNA recombination"/>
    <property type="evidence" value="ECO:0007669"/>
    <property type="project" value="InterPro"/>
</dbReference>
<keyword evidence="3" id="KW-0413">Isomerase</keyword>
<dbReference type="PANTHER" id="PTHR43788">
    <property type="entry name" value="DNA2/NAM7 HELICASE FAMILY MEMBER"/>
    <property type="match status" value="1"/>
</dbReference>
<evidence type="ECO:0000256" key="3">
    <source>
        <dbReference type="HAMAP-Rule" id="MF_01488"/>
    </source>
</evidence>
<keyword evidence="3" id="KW-0347">Helicase</keyword>
<dbReference type="InterPro" id="IPR041451">
    <property type="entry name" value="RecD2_SH13"/>
</dbReference>
<evidence type="ECO:0000256" key="1">
    <source>
        <dbReference type="ARBA" id="ARBA00022741"/>
    </source>
</evidence>
<dbReference type="Pfam" id="PF14490">
    <property type="entry name" value="HHH_RecD2"/>
    <property type="match status" value="1"/>
</dbReference>
<name>A0A1Y4SYJ9_9FIRM</name>
<feature type="binding site" evidence="3">
    <location>
        <begin position="344"/>
        <end position="348"/>
    </location>
    <ligand>
        <name>ATP</name>
        <dbReference type="ChEBI" id="CHEBI:30616"/>
    </ligand>
</feature>
<sequence length="730" mass="84315">MLTYTGIIKRIKFYSEDTKFIVCLIDSEQEDKPILATGYMSYVNLQDKYHFQGEYIIHPKYGKQFQIQSYEIVLANEESEIIRYLSSPLFKGIGEKQATAIVEVLGKDALTKIKEDKHVLDHVRGMNETKRETIASVLSSQDFDQEVLMFFMGHGISTRHLALIQAVYQEKTLDILQNNPYQLIDDIDGIGFKTADDLALKIGVDQYDHHRIQAAIVYALKEACFQDGSTYHNYETIVKRFHRYIPQIDDESFEAAFTDVLEQNKIIQEEDRYYPYELYQSEINISQIFKRWLHTPLYDINSKDIDKILEDLEKELFIEYDDFQKDAIKLFMEHSAMIITGGPGTGKTTIVNAMIKIYQRLNPDQRLAIVAPTGRAAKRLSEVTGVEACTIHRLLKWDLHTNTFAVNEKNPLDVDLLIIDEFSMVDSLLFSHLLLACQKVSQILLIGDDQQLPSVAPGHVLKDLIESECIPTIALHYIYRQSKESGIVQLAHSIRNDQYDENLFFQYSDIHFQTCTPYDVVKYVRVLVSKALEDGYDGQDIQVLAPMYNGVAGIDALNDCLQELLNPSDGFKNELRVGKRVFREGDKILQLKNRVEDNVFNGDIGTLVEICYKDNFEYLTDKMIVDFDGTIVEYTPQEFYTLTHAYCMSVHKSQGNEFKIVIMPVLKDYYIMLKKNLIYTGLTRAKQSLWFLGSHQAFVYGVTHKQDERRKTTLIERMKKTPEISLYDFE</sequence>
<dbReference type="InterPro" id="IPR029493">
    <property type="entry name" value="RecD2-like_HHH"/>
</dbReference>
<dbReference type="Gene3D" id="1.10.10.2220">
    <property type="match status" value="1"/>
</dbReference>
<keyword evidence="1 3" id="KW-0547">Nucleotide-binding</keyword>
<dbReference type="GO" id="GO:0003677">
    <property type="term" value="F:DNA binding"/>
    <property type="evidence" value="ECO:0007669"/>
    <property type="project" value="UniProtKB-UniRule"/>
</dbReference>
<dbReference type="AlphaFoldDB" id="A0A1Y4SYJ9"/>
<evidence type="ECO:0000259" key="4">
    <source>
        <dbReference type="SMART" id="SM00382"/>
    </source>
</evidence>
<keyword evidence="6" id="KW-1185">Reference proteome</keyword>
<dbReference type="Gene3D" id="3.40.50.300">
    <property type="entry name" value="P-loop containing nucleotide triphosphate hydrolases"/>
    <property type="match status" value="2"/>
</dbReference>
<feature type="domain" description="AAA+ ATPase" evidence="4">
    <location>
        <begin position="333"/>
        <end position="466"/>
    </location>
</feature>
<dbReference type="GO" id="GO:0005524">
    <property type="term" value="F:ATP binding"/>
    <property type="evidence" value="ECO:0007669"/>
    <property type="project" value="UniProtKB-UniRule"/>
</dbReference>
<dbReference type="InterPro" id="IPR027417">
    <property type="entry name" value="P-loop_NTPase"/>
</dbReference>
<comment type="caution">
    <text evidence="5">The sequence shown here is derived from an EMBL/GenBank/DDBJ whole genome shotgun (WGS) entry which is preliminary data.</text>
</comment>
<dbReference type="Proteomes" id="UP000195305">
    <property type="component" value="Unassembled WGS sequence"/>
</dbReference>
<keyword evidence="2 3" id="KW-0067">ATP-binding</keyword>
<protein>
    <recommendedName>
        <fullName evidence="3">ATP-dependent RecD2 DNA helicase</fullName>
        <ecNumber evidence="3">5.6.2.3</ecNumber>
    </recommendedName>
    <alternativeName>
        <fullName evidence="3">DNA 5'-3' helicase subunit RecD2</fullName>
    </alternativeName>
</protein>